<dbReference type="Gene3D" id="2.60.120.560">
    <property type="entry name" value="Exo-inulinase, domain 1"/>
    <property type="match status" value="2"/>
</dbReference>
<accession>A0A381UVE7</accession>
<protein>
    <recommendedName>
        <fullName evidence="1">3-keto-alpha-glucoside-1,2-lyase/3-keto-2-hydroxy-glucal hydratase domain-containing protein</fullName>
    </recommendedName>
</protein>
<feature type="domain" description="3-keto-alpha-glucoside-1,2-lyase/3-keto-2-hydroxy-glucal hydratase" evidence="1">
    <location>
        <begin position="28"/>
        <end position="211"/>
    </location>
</feature>
<proteinExistence type="predicted"/>
<reference evidence="2" key="1">
    <citation type="submission" date="2018-05" db="EMBL/GenBank/DDBJ databases">
        <authorList>
            <person name="Lanie J.A."/>
            <person name="Ng W.-L."/>
            <person name="Kazmierczak K.M."/>
            <person name="Andrzejewski T.M."/>
            <person name="Davidsen T.M."/>
            <person name="Wayne K.J."/>
            <person name="Tettelin H."/>
            <person name="Glass J.I."/>
            <person name="Rusch D."/>
            <person name="Podicherti R."/>
            <person name="Tsui H.-C.T."/>
            <person name="Winkler M.E."/>
        </authorList>
    </citation>
    <scope>NUCLEOTIDE SEQUENCE</scope>
</reference>
<feature type="domain" description="3-keto-alpha-glucoside-1,2-lyase/3-keto-2-hydroxy-glucal hydratase" evidence="1">
    <location>
        <begin position="245"/>
        <end position="458"/>
    </location>
</feature>
<evidence type="ECO:0000313" key="2">
    <source>
        <dbReference type="EMBL" id="SVA31317.1"/>
    </source>
</evidence>
<dbReference type="EMBL" id="UINC01007083">
    <property type="protein sequence ID" value="SVA31317.1"/>
    <property type="molecule type" value="Genomic_DNA"/>
</dbReference>
<name>A0A381UVE7_9ZZZZ</name>
<sequence>MKKLIRQFLIISQFLLLIPFASFSQSNWIELFNGKDLKGWEIKQGKVEFSIQNGVVTGTSILNSPSTYLCTKKYYDDFILEYEIYADVGLNSGVQFRSLLSDKGQVYGYQCELDTDEKRAWTGGIYDQSRRDLFLYPLSRNEKGKNAFNNGVWNKIRIEAIGNTIRTWVNGIQCSNLIDDSSSNGFIALQVHNIGKKSLVGKEIKWKNMRILTENIEKNRWPIESYATEINNIDNFLSEDQISKGWRFLWDGISTKGWRGAKLKTFPSKGWIIKDNTLIVLSSGGLESKGGGDIVTEKKFSNFELEVDFKITKGANSGIKYFVDTELNKGEGSSIGLEFQILDDKNHPDAKKGVLGNRTVGSLYDLITAENLQEVGRKKRNVKPNTWHRARITVNGSHVEHWLDNLKMLEFNRHSQVFKSLVNYSKYRKWSGFGQGQSGYILLQDHGNEVYFKNIKIREY</sequence>
<dbReference type="AlphaFoldDB" id="A0A381UVE7"/>
<evidence type="ECO:0000259" key="1">
    <source>
        <dbReference type="Pfam" id="PF06439"/>
    </source>
</evidence>
<dbReference type="GO" id="GO:0016787">
    <property type="term" value="F:hydrolase activity"/>
    <property type="evidence" value="ECO:0007669"/>
    <property type="project" value="InterPro"/>
</dbReference>
<gene>
    <name evidence="2" type="ORF">METZ01_LOCUS84171</name>
</gene>
<dbReference type="InterPro" id="IPR010496">
    <property type="entry name" value="AL/BT2_dom"/>
</dbReference>
<dbReference type="Pfam" id="PF06439">
    <property type="entry name" value="3keto-disac_hyd"/>
    <property type="match status" value="2"/>
</dbReference>
<organism evidence="2">
    <name type="scientific">marine metagenome</name>
    <dbReference type="NCBI Taxonomy" id="408172"/>
    <lineage>
        <taxon>unclassified sequences</taxon>
        <taxon>metagenomes</taxon>
        <taxon>ecological metagenomes</taxon>
    </lineage>
</organism>